<dbReference type="HOGENOM" id="CLU_178485_0_0_9"/>
<dbReference type="RefSeq" id="WP_024095085.1">
    <property type="nucleotide sequence ID" value="NC_023134.1"/>
</dbReference>
<name>V9WA89_9BACL</name>
<dbReference type="EMBL" id="CP003355">
    <property type="protein sequence ID" value="AHD07103.1"/>
    <property type="molecule type" value="Genomic_DNA"/>
</dbReference>
<organism evidence="1 2">
    <name type="scientific">Paenibacillus larvae subsp. larvae DSM 25430</name>
    <dbReference type="NCBI Taxonomy" id="697284"/>
    <lineage>
        <taxon>Bacteria</taxon>
        <taxon>Bacillati</taxon>
        <taxon>Bacillota</taxon>
        <taxon>Bacilli</taxon>
        <taxon>Bacillales</taxon>
        <taxon>Paenibacillaceae</taxon>
        <taxon>Paenibacillus</taxon>
    </lineage>
</organism>
<proteinExistence type="predicted"/>
<protein>
    <submittedName>
        <fullName evidence="1">Uncharacterized protein</fullName>
    </submittedName>
</protein>
<accession>V9WA89</accession>
<dbReference type="AlphaFoldDB" id="V9WA89"/>
<evidence type="ECO:0000313" key="1">
    <source>
        <dbReference type="EMBL" id="AHD07103.1"/>
    </source>
</evidence>
<sequence length="79" mass="9160">MNVTYLDCSSNDIREMDKPESFPGLNNLQFTNKDYYVVIPYYVQDGTIKGFNEMELGQTEKITYIANNVILLIVDKIEE</sequence>
<dbReference type="PATRIC" id="fig|697284.3.peg.3182"/>
<evidence type="ECO:0000313" key="2">
    <source>
        <dbReference type="Proteomes" id="UP000029431"/>
    </source>
</evidence>
<gene>
    <name evidence="1" type="ORF">ERIC2_c33660</name>
</gene>
<dbReference type="KEGG" id="plv:ERIC2_c33660"/>
<reference evidence="1 2" key="1">
    <citation type="journal article" date="2014" name="PLoS ONE">
        <title>How to Kill the Honey Bee Larva: Genomic Potential and Virulence Mechanisms of Paenibacillus larvae.</title>
        <authorList>
            <person name="Djukic M."/>
            <person name="Brzuszkiewicz E."/>
            <person name="Funfhaus A."/>
            <person name="Voss J."/>
            <person name="Gollnow K."/>
            <person name="Poppinga L."/>
            <person name="Liesegang H."/>
            <person name="Garcia-Gonzalez E."/>
            <person name="Genersch E."/>
            <person name="Daniel R."/>
        </authorList>
    </citation>
    <scope>NUCLEOTIDE SEQUENCE [LARGE SCALE GENOMIC DNA]</scope>
    <source>
        <strain evidence="1 2">DSM 25430</strain>
    </source>
</reference>
<keyword evidence="2" id="KW-1185">Reference proteome</keyword>
<dbReference type="Proteomes" id="UP000029431">
    <property type="component" value="Chromosome"/>
</dbReference>